<dbReference type="InterPro" id="IPR042197">
    <property type="entry name" value="Apaf_helical"/>
</dbReference>
<feature type="domain" description="NB-ARC" evidence="7">
    <location>
        <begin position="149"/>
        <end position="313"/>
    </location>
</feature>
<evidence type="ECO:0000259" key="9">
    <source>
        <dbReference type="Pfam" id="PF23559"/>
    </source>
</evidence>
<dbReference type="FunFam" id="3.40.50.300:FF:001091">
    <property type="entry name" value="Probable disease resistance protein At1g61300"/>
    <property type="match status" value="1"/>
</dbReference>
<keyword evidence="5" id="KW-0611">Plant defense</keyword>
<dbReference type="InterPro" id="IPR050905">
    <property type="entry name" value="Plant_NBS-LRR"/>
</dbReference>
<dbReference type="Proteomes" id="UP001168098">
    <property type="component" value="Unassembled WGS sequence"/>
</dbReference>
<keyword evidence="2" id="KW-0433">Leucine-rich repeat</keyword>
<dbReference type="GO" id="GO:0005524">
    <property type="term" value="F:ATP binding"/>
    <property type="evidence" value="ECO:0007669"/>
    <property type="project" value="UniProtKB-KW"/>
</dbReference>
<dbReference type="Gene3D" id="1.10.10.10">
    <property type="entry name" value="Winged helix-like DNA-binding domain superfamily/Winged helix DNA-binding domain"/>
    <property type="match status" value="1"/>
</dbReference>
<dbReference type="Gene3D" id="1.10.8.430">
    <property type="entry name" value="Helical domain of apoptotic protease-activating factors"/>
    <property type="match status" value="1"/>
</dbReference>
<dbReference type="InterPro" id="IPR058922">
    <property type="entry name" value="WHD_DRP"/>
</dbReference>
<keyword evidence="12" id="KW-1185">Reference proteome</keyword>
<evidence type="ECO:0000256" key="3">
    <source>
        <dbReference type="ARBA" id="ARBA00022737"/>
    </source>
</evidence>
<dbReference type="InterPro" id="IPR036388">
    <property type="entry name" value="WH-like_DNA-bd_sf"/>
</dbReference>
<dbReference type="InterPro" id="IPR057135">
    <property type="entry name" value="At4g27190-like_LRR"/>
</dbReference>
<evidence type="ECO:0000313" key="12">
    <source>
        <dbReference type="Proteomes" id="UP001168098"/>
    </source>
</evidence>
<evidence type="ECO:0000256" key="5">
    <source>
        <dbReference type="ARBA" id="ARBA00022821"/>
    </source>
</evidence>
<evidence type="ECO:0000259" key="8">
    <source>
        <dbReference type="Pfam" id="PF23247"/>
    </source>
</evidence>
<keyword evidence="4" id="KW-0547">Nucleotide-binding</keyword>
<dbReference type="FunFam" id="1.10.10.10:FF:000322">
    <property type="entry name" value="Probable disease resistance protein At1g63360"/>
    <property type="match status" value="1"/>
</dbReference>
<keyword evidence="6" id="KW-0067">ATP-binding</keyword>
<dbReference type="Gene3D" id="3.80.10.10">
    <property type="entry name" value="Ribonuclease Inhibitor"/>
    <property type="match status" value="2"/>
</dbReference>
<dbReference type="SUPFAM" id="SSF52540">
    <property type="entry name" value="P-loop containing nucleoside triphosphate hydrolases"/>
    <property type="match status" value="1"/>
</dbReference>
<feature type="domain" description="Disease resistance R13L4/SHOC-2-like LRR" evidence="10">
    <location>
        <begin position="544"/>
        <end position="688"/>
    </location>
</feature>
<evidence type="ECO:0000256" key="2">
    <source>
        <dbReference type="ARBA" id="ARBA00022614"/>
    </source>
</evidence>
<feature type="domain" description="Disease resistance protein At4g27190-like leucine-rich repeats" evidence="8">
    <location>
        <begin position="856"/>
        <end position="939"/>
    </location>
</feature>
<dbReference type="AlphaFoldDB" id="A0AA38ZPQ7"/>
<dbReference type="FunFam" id="1.10.8.430:FF:000003">
    <property type="entry name" value="Probable disease resistance protein At5g66910"/>
    <property type="match status" value="1"/>
</dbReference>
<dbReference type="InterPro" id="IPR027417">
    <property type="entry name" value="P-loop_NTPase"/>
</dbReference>
<dbReference type="InterPro" id="IPR002182">
    <property type="entry name" value="NB-ARC"/>
</dbReference>
<dbReference type="GO" id="GO:0043531">
    <property type="term" value="F:ADP binding"/>
    <property type="evidence" value="ECO:0007669"/>
    <property type="project" value="InterPro"/>
</dbReference>
<dbReference type="Pfam" id="PF23559">
    <property type="entry name" value="WHD_DRP"/>
    <property type="match status" value="1"/>
</dbReference>
<dbReference type="Pfam" id="PF23598">
    <property type="entry name" value="LRR_14"/>
    <property type="match status" value="1"/>
</dbReference>
<accession>A0AA38ZPQ7</accession>
<comment type="similarity">
    <text evidence="1">Belongs to the disease resistance NB-LRR family.</text>
</comment>
<evidence type="ECO:0000256" key="6">
    <source>
        <dbReference type="ARBA" id="ARBA00022840"/>
    </source>
</evidence>
<keyword evidence="3" id="KW-0677">Repeat</keyword>
<dbReference type="PANTHER" id="PTHR33463:SF202">
    <property type="entry name" value="NB-ARC DOMAIN-CONTAINING PROTEIN"/>
    <property type="match status" value="1"/>
</dbReference>
<reference evidence="11 12" key="1">
    <citation type="journal article" date="2023" name="BMC Biotechnol.">
        <title>Vitis rotundifolia cv Carlos genome sequencing.</title>
        <authorList>
            <person name="Huff M."/>
            <person name="Hulse-Kemp A."/>
            <person name="Scheffler B."/>
            <person name="Youngblood R."/>
            <person name="Simpson S."/>
            <person name="Babiker E."/>
            <person name="Staton M."/>
        </authorList>
    </citation>
    <scope>NUCLEOTIDE SEQUENCE [LARGE SCALE GENOMIC DNA]</scope>
    <source>
        <tissue evidence="11">Leaf</tissue>
    </source>
</reference>
<protein>
    <recommendedName>
        <fullName evidence="13">AAA+ ATPase domain-containing protein</fullName>
    </recommendedName>
</protein>
<organism evidence="11 12">
    <name type="scientific">Vitis rotundifolia</name>
    <name type="common">Muscadine grape</name>
    <dbReference type="NCBI Taxonomy" id="103349"/>
    <lineage>
        <taxon>Eukaryota</taxon>
        <taxon>Viridiplantae</taxon>
        <taxon>Streptophyta</taxon>
        <taxon>Embryophyta</taxon>
        <taxon>Tracheophyta</taxon>
        <taxon>Spermatophyta</taxon>
        <taxon>Magnoliopsida</taxon>
        <taxon>eudicotyledons</taxon>
        <taxon>Gunneridae</taxon>
        <taxon>Pentapetalae</taxon>
        <taxon>rosids</taxon>
        <taxon>Vitales</taxon>
        <taxon>Vitaceae</taxon>
        <taxon>Viteae</taxon>
        <taxon>Vitis</taxon>
    </lineage>
</organism>
<dbReference type="PANTHER" id="PTHR33463">
    <property type="entry name" value="NB-ARC DOMAIN-CONTAINING PROTEIN-RELATED"/>
    <property type="match status" value="1"/>
</dbReference>
<dbReference type="InterPro" id="IPR032675">
    <property type="entry name" value="LRR_dom_sf"/>
</dbReference>
<dbReference type="Pfam" id="PF00931">
    <property type="entry name" value="NB-ARC"/>
    <property type="match status" value="1"/>
</dbReference>
<evidence type="ECO:0000313" key="11">
    <source>
        <dbReference type="EMBL" id="KAJ9692897.1"/>
    </source>
</evidence>
<proteinExistence type="inferred from homology"/>
<sequence length="971" mass="108846">MELVTSVLGSLLTEVGRHLYGFISSGIRNSKLYFNDLEKEMKLLTDLRNNVEMEGELVTTIEATEWLKEVEGIEHEVSLIQEAVAANHEKCCGGFLNCCLHRRQLAKGFKEVKRLEEEGISLLAANRTPKSAEYIPTAPIEDQPTAAQNLAKIMNLLNDDGVRRIGVWGMGGVGKTTLIKNLNNKLRNASSAQPFSIVIWVTVSQELDLIKIQTQIAERLDLGLIMNGSNRTVAGRLFQRLKQEKFLLILDDVWEGIDLDALGVPQPEVHAGCKIILTSRRFDVCREMKTDVEVKMDVLNHEEAWKLFCQNAGELATLKHIKPLAAGVAGECGGLPLAIIIMGTSMRGKTRVELWKDALNELRRSVPYNIEGIEDKVYKPLKWSYDSLQGESIKSCFLYCSLFPEDFSIQISELVQCWLAEGFINEQQNYEDVKNRGIALIENLKDCCLLEHGDHKDTVKMHDVVRDVAKWIASTLEDGSKSLVESGVGLGQVSEVELSKPLKRVSLMFNKITRLPEHAIGCSEASTLLLQGNLPLQEVPEGFLSGFQALRVLNMSGTQIQRLPSSILQLAQLRALLLKGCLCLVELPPLGRLSRLQVLDCSATLINELPEGMGQLKNLRELNLSRTYHLKTIQAEVISGLPSLEVLDMTDSECKWGVKGKVEEGQASFEELECLEKLIDLSIRLESTSCPALEDVNWMNKLNRFLFHMGSTTHEIHKETEHDRRQVVLRGLDLSGKQIGWSITNASSLLLDRCKGLNHLLEAITMKSMKSAVGCFSCLKALTIMNSGSRLRPAGGYGARCDLLPNLEEIHLCGLTSLVTISELTSQLGLRFPKLRVMEVTWCPKLKYLLSYGGFIRTLKNLEEIKVRCCNNLDELFIPSSRRTSAPEHVLPKLRVMELDNLPKLTSLFREESLPHLEKLVVTECNLLKKLPLTLQSASSMKEIKGEVEWWNELEWADDAIRLSLQHHFNS</sequence>
<gene>
    <name evidence="11" type="ORF">PVL29_011819</name>
</gene>
<dbReference type="Pfam" id="PF23247">
    <property type="entry name" value="LRR_RPS2"/>
    <property type="match status" value="1"/>
</dbReference>
<feature type="domain" description="Disease resistance protein winged helix" evidence="9">
    <location>
        <begin position="402"/>
        <end position="469"/>
    </location>
</feature>
<evidence type="ECO:0000259" key="7">
    <source>
        <dbReference type="Pfam" id="PF00931"/>
    </source>
</evidence>
<evidence type="ECO:0000256" key="4">
    <source>
        <dbReference type="ARBA" id="ARBA00022741"/>
    </source>
</evidence>
<dbReference type="PRINTS" id="PR00364">
    <property type="entry name" value="DISEASERSIST"/>
</dbReference>
<comment type="caution">
    <text evidence="11">The sequence shown here is derived from an EMBL/GenBank/DDBJ whole genome shotgun (WGS) entry which is preliminary data.</text>
</comment>
<dbReference type="SUPFAM" id="SSF52058">
    <property type="entry name" value="L domain-like"/>
    <property type="match status" value="1"/>
</dbReference>
<dbReference type="Gene3D" id="3.40.50.300">
    <property type="entry name" value="P-loop containing nucleotide triphosphate hydrolases"/>
    <property type="match status" value="1"/>
</dbReference>
<evidence type="ECO:0000259" key="10">
    <source>
        <dbReference type="Pfam" id="PF23598"/>
    </source>
</evidence>
<dbReference type="GO" id="GO:0006952">
    <property type="term" value="P:defense response"/>
    <property type="evidence" value="ECO:0007669"/>
    <property type="project" value="UniProtKB-KW"/>
</dbReference>
<evidence type="ECO:0000256" key="1">
    <source>
        <dbReference type="ARBA" id="ARBA00008894"/>
    </source>
</evidence>
<name>A0AA38ZPQ7_VITRO</name>
<dbReference type="EMBL" id="JARBHA010000009">
    <property type="protein sequence ID" value="KAJ9692897.1"/>
    <property type="molecule type" value="Genomic_DNA"/>
</dbReference>
<dbReference type="InterPro" id="IPR055414">
    <property type="entry name" value="LRR_R13L4/SHOC2-like"/>
</dbReference>
<evidence type="ECO:0008006" key="13">
    <source>
        <dbReference type="Google" id="ProtNLM"/>
    </source>
</evidence>